<evidence type="ECO:0000313" key="2">
    <source>
        <dbReference type="EMBL" id="CAA9225171.1"/>
    </source>
</evidence>
<keyword evidence="1" id="KW-1133">Transmembrane helix</keyword>
<dbReference type="AlphaFoldDB" id="A0A6J4HJ30"/>
<proteinExistence type="predicted"/>
<reference evidence="2" key="1">
    <citation type="submission" date="2020-02" db="EMBL/GenBank/DDBJ databases">
        <authorList>
            <person name="Meier V. D."/>
        </authorList>
    </citation>
    <scope>NUCLEOTIDE SEQUENCE</scope>
    <source>
        <strain evidence="2">AVDCRST_MAG20</strain>
    </source>
</reference>
<keyword evidence="1" id="KW-0812">Transmembrane</keyword>
<feature type="transmembrane region" description="Helical" evidence="1">
    <location>
        <begin position="12"/>
        <end position="39"/>
    </location>
</feature>
<evidence type="ECO:0008006" key="3">
    <source>
        <dbReference type="Google" id="ProtNLM"/>
    </source>
</evidence>
<keyword evidence="1" id="KW-0472">Membrane</keyword>
<name>A0A6J4HJ30_9ACTN</name>
<organism evidence="2">
    <name type="scientific">uncultured Acidimicrobiales bacterium</name>
    <dbReference type="NCBI Taxonomy" id="310071"/>
    <lineage>
        <taxon>Bacteria</taxon>
        <taxon>Bacillati</taxon>
        <taxon>Actinomycetota</taxon>
        <taxon>Acidimicrobiia</taxon>
        <taxon>Acidimicrobiales</taxon>
        <taxon>environmental samples</taxon>
    </lineage>
</organism>
<dbReference type="EMBL" id="CADCSY010000038">
    <property type="protein sequence ID" value="CAA9225171.1"/>
    <property type="molecule type" value="Genomic_DNA"/>
</dbReference>
<gene>
    <name evidence="2" type="ORF">AVDCRST_MAG20-798</name>
</gene>
<sequence>MQPTYAGLFTGLVLGFAFVLVGFGEMLVVALFGLIGFLIMKAVAGELDVITDVLDRNRRPGS</sequence>
<evidence type="ECO:0000256" key="1">
    <source>
        <dbReference type="SAM" id="Phobius"/>
    </source>
</evidence>
<protein>
    <recommendedName>
        <fullName evidence="3">Small integral membrane protein</fullName>
    </recommendedName>
</protein>
<accession>A0A6J4HJ30</accession>